<dbReference type="CDD" id="cd08330">
    <property type="entry name" value="CARD_ASC_NALP1"/>
    <property type="match status" value="1"/>
</dbReference>
<dbReference type="Pfam" id="PF00619">
    <property type="entry name" value="CARD"/>
    <property type="match status" value="1"/>
</dbReference>
<evidence type="ECO:0000256" key="11">
    <source>
        <dbReference type="SAM" id="Coils"/>
    </source>
</evidence>
<dbReference type="PANTHER" id="PTHR22796">
    <property type="entry name" value="URG4-RELATED"/>
    <property type="match status" value="1"/>
</dbReference>
<dbReference type="GeneTree" id="ENSGT00940000154393"/>
<reference evidence="16" key="3">
    <citation type="submission" date="2025-09" db="UniProtKB">
        <authorList>
            <consortium name="Ensembl"/>
        </authorList>
    </citation>
    <scope>IDENTIFICATION</scope>
    <source>
        <strain evidence="16">Glennie</strain>
    </source>
</reference>
<dbReference type="FunFam" id="1.10.533.10:FF:000013">
    <property type="entry name" value="Apoptosis-associated speck-like protein containing a CARD"/>
    <property type="match status" value="1"/>
</dbReference>
<dbReference type="PROSITE" id="PS51717">
    <property type="entry name" value="G_VLIG"/>
    <property type="match status" value="1"/>
</dbReference>
<dbReference type="PROSITE" id="PS50209">
    <property type="entry name" value="CARD"/>
    <property type="match status" value="1"/>
</dbReference>
<dbReference type="SUPFAM" id="SSF47986">
    <property type="entry name" value="DEATH domain"/>
    <property type="match status" value="1"/>
</dbReference>
<dbReference type="InterPro" id="IPR011029">
    <property type="entry name" value="DEATH-like_dom_sf"/>
</dbReference>
<dbReference type="Pfam" id="PF25496">
    <property type="entry name" value="URGCP"/>
    <property type="match status" value="1"/>
</dbReference>
<dbReference type="GO" id="GO:0006954">
    <property type="term" value="P:inflammatory response"/>
    <property type="evidence" value="ECO:0007669"/>
    <property type="project" value="UniProtKB-KW"/>
</dbReference>
<feature type="transmembrane region" description="Helical" evidence="13">
    <location>
        <begin position="117"/>
        <end position="136"/>
    </location>
</feature>
<dbReference type="PANTHER" id="PTHR22796:SF6">
    <property type="entry name" value="INTERFERON-INDUCED VERY LARGE GTPASE 1-RELATED"/>
    <property type="match status" value="1"/>
</dbReference>
<dbReference type="GO" id="GO:0005525">
    <property type="term" value="F:GTP binding"/>
    <property type="evidence" value="ECO:0007669"/>
    <property type="project" value="UniProtKB-KW"/>
</dbReference>
<dbReference type="Bgee" id="ENSOANG00000046494">
    <property type="expression patterns" value="Expressed in fibroblast and 8 other cell types or tissues"/>
</dbReference>
<feature type="compositionally biased region" description="Basic and acidic residues" evidence="12">
    <location>
        <begin position="624"/>
        <end position="638"/>
    </location>
</feature>
<dbReference type="Ensembl" id="ENSOANT00000048315.1">
    <property type="protein sequence ID" value="ENSOANP00000044383.1"/>
    <property type="gene ID" value="ENSOANG00000046494.1"/>
</dbReference>
<feature type="domain" description="CARD" evidence="14">
    <location>
        <begin position="2"/>
        <end position="91"/>
    </location>
</feature>
<evidence type="ECO:0000256" key="10">
    <source>
        <dbReference type="ARBA" id="ARBA00023242"/>
    </source>
</evidence>
<keyword evidence="13" id="KW-1133">Transmembrane helix</keyword>
<dbReference type="GO" id="GO:0042981">
    <property type="term" value="P:regulation of apoptotic process"/>
    <property type="evidence" value="ECO:0007669"/>
    <property type="project" value="InterPro"/>
</dbReference>
<dbReference type="InterPro" id="IPR001315">
    <property type="entry name" value="CARD"/>
</dbReference>
<dbReference type="KEGG" id="oaa:100087255"/>
<evidence type="ECO:0000256" key="5">
    <source>
        <dbReference type="ARBA" id="ARBA00022588"/>
    </source>
</evidence>
<dbReference type="InParanoid" id="A0A6I8NV39"/>
<dbReference type="Pfam" id="PF25974">
    <property type="entry name" value="URGCP_9th"/>
    <property type="match status" value="1"/>
</dbReference>
<feature type="region of interest" description="Disordered" evidence="12">
    <location>
        <begin position="600"/>
        <end position="638"/>
    </location>
</feature>
<dbReference type="InterPro" id="IPR033516">
    <property type="entry name" value="CARD8/ASC/NALP1_CARD"/>
</dbReference>
<dbReference type="InterPro" id="IPR057365">
    <property type="entry name" value="URGCP"/>
</dbReference>
<keyword evidence="11" id="KW-0175">Coiled coil</keyword>
<evidence type="ECO:0008006" key="18">
    <source>
        <dbReference type="Google" id="ProtNLM"/>
    </source>
</evidence>
<dbReference type="GeneID" id="100087255"/>
<reference evidence="16" key="2">
    <citation type="submission" date="2025-08" db="UniProtKB">
        <authorList>
            <consortium name="Ensembl"/>
        </authorList>
    </citation>
    <scope>IDENTIFICATION</scope>
    <source>
        <strain evidence="16">Glennie</strain>
    </source>
</reference>
<dbReference type="InterPro" id="IPR058641">
    <property type="entry name" value="GVIN1_dom"/>
</dbReference>
<dbReference type="Gene3D" id="1.10.533.10">
    <property type="entry name" value="Death Domain, Fas"/>
    <property type="match status" value="1"/>
</dbReference>
<name>A0A6I8NV39_ORNAN</name>
<keyword evidence="17" id="KW-1185">Reference proteome</keyword>
<feature type="compositionally biased region" description="Basic and acidic residues" evidence="12">
    <location>
        <begin position="602"/>
        <end position="612"/>
    </location>
</feature>
<sequence length="2208" mass="250318">MAAQPELHFVDRHRKRLIDRVTGVDSMLDSLHGQVLNEEQYQNVRAEKTNPDKMRKLFSFNPSWDQGCRDRLYQALRETHPHLVEELESLKDTSEKETPVRGLRKAVSIPRGLSSRWNLPLLGCVLALPLPLLLLPRLQLLSRASDAFPQRLSPRLAVPPMILSLLGMLLAKGIYFMWERQLAKERLALQLHEEKDGLQRELEKLQGEIGRLRRKISMSSLCPSARMEVEEATAAPAELLGDTHDGGPTRRDLARRLSAGELDAEPRQPVLGESQGATGLQGPPPLGRDSTLSTEGDLPAFLEDVKSWEVTDPEKQLEKLVDFMQKLNEQRNNDNAWSRICLSDRAVQNFLVNAATACKDLPPRDTRLIRSHLRLLLDPHVRSVPNFPQAPWLLQWVCSPGEPQQPQTEGSEFADFIQILKEIQNGVLRVDSDSVSPASAEEARRQATAAVGSALSSLLQTLRATDRSDTELLLLSIAAAAGYVAESQTFGDLLGREEINFLLQEMPKAHETHLALRRQRGPKAQAFLLLTGLTVTSGSTALTLQQKEKRLSVLREHLGTSLSKEVAAVFSRAGADGESLEGDLKSLILGDGEATVHSLPNDLERREREGVCQHKKQVNGPTSRPRDEQRGSVREQAGRDKQDFLSLIRRLGLDRYYPRKMGRADFHLIYKASVHDSQPRTDHELPFYFLQKLLMLDYRLRYLVRDDDGKTRLTVAEPLSPAGNGRNSSDLLEDFFNIPETHLPPPGLAQAHIHPMDIQMAIFHCADDFMRQYISTKLSICQFALPFVVPNPCTSQIEFPLWSLRQVKKSWRRVKKLGGEKKMKSYDYQLITQVATHIVSFLRVGNSFSSSKSQILNSLLTKQKYDIFFHRHCTGSSKDVLLMGGVVEVCWYCPGGKDDDSFDNCITFANLHGDALEHKAQLRFLQEISSVTVVLLSASERSERNRKIVRELLQSPKPFICLFDDREKIVGGNRGLKVRIGIKNRNEAELVEELRATITHLLEIQGTPLSPVGCAEIARRHGFLVDEDRKECKKAETLAGTLVSLLRENKLSAIKEKFLPLQGELWHRWCKKDRELSHLRGKGKQSIEQHRSEIEAEKQEIRIAQWQKAFPLSAPMRSMVDVLQPRSETSTKLYFLQWLSVFLDKMTAGQLEALQQKYDILCSQVLTEKVKMKNDTQKHIQTVLEAVSKEISDCTIGIDHLLREVGQIYEGLDGGSPQKNTMLLSLPQLAADLMVAGYPMELMDGDASYVPLKWVGAVLDRLTEILGDQRLFVLSVLGLQSRGKSTLLNAMFGLQFAVSAGRCTRGAYMHLFKVEEKVREDLGFDFVLVVDSQGLQAPELTSASLNRDNELATFVIGLGNLTVINIFGESPSEMQDILQIAVQAFLRMKKVRLSPSCVFVHHNVGEITAKEQNKGGRRRLQRRLDEMAVAAAEQEQISDITRFSDVVRFDVNTHVHYCAPLWEGNPPMAPPNPSYSHDVQDLKSRILTVAKEESQGFILRVSELKVRIQDLWRAVINESFAFSFRNTRETVILNKLETVYNGWSWQLRSHALGWQNQLNNQIQNGDLQDLPGGHFEGPILEKYKTVQEELESYFSTSQDWEILIRWKAGFENKLKALKETLVSEIRRDTKDLIDLKKRQYLLNQKKSGYENELLVETRELALSLRGKKFSEKELREKFNQLWSKWVVRVSSVLQLANEPNIPVDLERILLAHFQQEPNSTNKIRDPSRRKMSIDYAKHIQMKIGLVFTLEESDKMNIRQATHHIMGLVKKKIDTQEKQREGYNSNYFHEILRVIDTETESAAQGARYTFTNQYKLDLALSLCQGASERFQDMHTAFKRANDPVTYLESKREELFVSFKIGCQGAASTTEFVDFLWDKVSSALLSAVWDKTAIDLAGDMKANFPAFQGNRSDLERHILISLAEEENFENYWQYIHSPREFFRTYIEKQTEAYCSAQNWEKLNSALMLNLEIFKEKVLAAIRDSAAADQAGNGSVSLWLDEFCKHLGDHLPLPRGELKIVEHQETSDVELVRGAVSEALAAAGQRLAQTCSQLARDKVAPKIQAMLSAQFCGCWKQCPFCKAVCTNALPDHDGDHSVLFHRPEAISSYMWDKAESFSVDFCTSLVASDCIIVLPSGKRIPWKLYRQAGGEYATWSITPDASAQPYWKWFLCRFRARLEETCGKKFKGRGQIPDAWTTITKEAILADLKKT</sequence>
<keyword evidence="4" id="KW-0963">Cytoplasm</keyword>
<keyword evidence="6" id="KW-0547">Nucleotide-binding</keyword>
<evidence type="ECO:0000313" key="17">
    <source>
        <dbReference type="Proteomes" id="UP000002279"/>
    </source>
</evidence>
<evidence type="ECO:0000259" key="14">
    <source>
        <dbReference type="PROSITE" id="PS50209"/>
    </source>
</evidence>
<comment type="subcellular location">
    <subcellularLocation>
        <location evidence="2">Cytoplasm</location>
        <location evidence="2">Cytosol</location>
    </subcellularLocation>
    <subcellularLocation>
        <location evidence="1">Nucleus</location>
    </subcellularLocation>
</comment>
<dbReference type="OrthoDB" id="1597724at2759"/>
<dbReference type="Gene3D" id="3.40.50.300">
    <property type="entry name" value="P-loop containing nucleotide triphosphate hydrolases"/>
    <property type="match status" value="1"/>
</dbReference>
<evidence type="ECO:0000256" key="2">
    <source>
        <dbReference type="ARBA" id="ARBA00004514"/>
    </source>
</evidence>
<dbReference type="InterPro" id="IPR027417">
    <property type="entry name" value="P-loop_NTPase"/>
</dbReference>
<keyword evidence="7" id="KW-0391">Immunity</keyword>
<feature type="transmembrane region" description="Helical" evidence="13">
    <location>
        <begin position="156"/>
        <end position="178"/>
    </location>
</feature>
<evidence type="ECO:0000256" key="9">
    <source>
        <dbReference type="ARBA" id="ARBA00023198"/>
    </source>
</evidence>
<dbReference type="SUPFAM" id="SSF52540">
    <property type="entry name" value="P-loop containing nucleoside triphosphate hydrolases"/>
    <property type="match status" value="1"/>
</dbReference>
<keyword evidence="5" id="KW-0399">Innate immunity</keyword>
<evidence type="ECO:0000313" key="16">
    <source>
        <dbReference type="Ensembl" id="ENSOANP00000044383.1"/>
    </source>
</evidence>
<accession>A0A6I8NV39</accession>
<reference evidence="16 17" key="1">
    <citation type="journal article" date="2008" name="Nature">
        <title>Genome analysis of the platypus reveals unique signatures of evolution.</title>
        <authorList>
            <person name="Warren W.C."/>
            <person name="Hillier L.W."/>
            <person name="Marshall Graves J.A."/>
            <person name="Birney E."/>
            <person name="Ponting C.P."/>
            <person name="Grutzner F."/>
            <person name="Belov K."/>
            <person name="Miller W."/>
            <person name="Clarke L."/>
            <person name="Chinwalla A.T."/>
            <person name="Yang S.P."/>
            <person name="Heger A."/>
            <person name="Locke D.P."/>
            <person name="Miethke P."/>
            <person name="Waters P.D."/>
            <person name="Veyrunes F."/>
            <person name="Fulton L."/>
            <person name="Fulton B."/>
            <person name="Graves T."/>
            <person name="Wallis J."/>
            <person name="Puente X.S."/>
            <person name="Lopez-Otin C."/>
            <person name="Ordonez G.R."/>
            <person name="Eichler E.E."/>
            <person name="Chen L."/>
            <person name="Cheng Z."/>
            <person name="Deakin J.E."/>
            <person name="Alsop A."/>
            <person name="Thompson K."/>
            <person name="Kirby P."/>
            <person name="Papenfuss A.T."/>
            <person name="Wakefield M.J."/>
            <person name="Olender T."/>
            <person name="Lancet D."/>
            <person name="Huttley G.A."/>
            <person name="Smit A.F."/>
            <person name="Pask A."/>
            <person name="Temple-Smith P."/>
            <person name="Batzer M.A."/>
            <person name="Walker J.A."/>
            <person name="Konkel M.K."/>
            <person name="Harris R.S."/>
            <person name="Whittington C.M."/>
            <person name="Wong E.S."/>
            <person name="Gemmell N.J."/>
            <person name="Buschiazzo E."/>
            <person name="Vargas Jentzsch I.M."/>
            <person name="Merkel A."/>
            <person name="Schmitz J."/>
            <person name="Zemann A."/>
            <person name="Churakov G."/>
            <person name="Kriegs J.O."/>
            <person name="Brosius J."/>
            <person name="Murchison E.P."/>
            <person name="Sachidanandam R."/>
            <person name="Smith C."/>
            <person name="Hannon G.J."/>
            <person name="Tsend-Ayush E."/>
            <person name="McMillan D."/>
            <person name="Attenborough R."/>
            <person name="Rens W."/>
            <person name="Ferguson-Smith M."/>
            <person name="Lefevre C.M."/>
            <person name="Sharp J.A."/>
            <person name="Nicholas K.R."/>
            <person name="Ray D.A."/>
            <person name="Kube M."/>
            <person name="Reinhardt R."/>
            <person name="Pringle T.H."/>
            <person name="Taylor J."/>
            <person name="Jones R.C."/>
            <person name="Nixon B."/>
            <person name="Dacheux J.L."/>
            <person name="Niwa H."/>
            <person name="Sekita Y."/>
            <person name="Huang X."/>
            <person name="Stark A."/>
            <person name="Kheradpour P."/>
            <person name="Kellis M."/>
            <person name="Flicek P."/>
            <person name="Chen Y."/>
            <person name="Webber C."/>
            <person name="Hardison R."/>
            <person name="Nelson J."/>
            <person name="Hallsworth-Pepin K."/>
            <person name="Delehaunty K."/>
            <person name="Markovic C."/>
            <person name="Minx P."/>
            <person name="Feng Y."/>
            <person name="Kremitzki C."/>
            <person name="Mitreva M."/>
            <person name="Glasscock J."/>
            <person name="Wylie T."/>
            <person name="Wohldmann P."/>
            <person name="Thiru P."/>
            <person name="Nhan M.N."/>
            <person name="Pohl C.S."/>
            <person name="Smith S.M."/>
            <person name="Hou S."/>
            <person name="Nefedov M."/>
            <person name="de Jong P.J."/>
            <person name="Renfree M.B."/>
            <person name="Mardis E.R."/>
            <person name="Wilson R.K."/>
        </authorList>
    </citation>
    <scope>NUCLEOTIDE SEQUENCE [LARGE SCALE GENOMIC DNA]</scope>
    <source>
        <strain evidence="16 17">Glennie</strain>
    </source>
</reference>
<evidence type="ECO:0000256" key="8">
    <source>
        <dbReference type="ARBA" id="ARBA00023134"/>
    </source>
</evidence>
<evidence type="ECO:0000256" key="13">
    <source>
        <dbReference type="SAM" id="Phobius"/>
    </source>
</evidence>
<dbReference type="InterPro" id="IPR030383">
    <property type="entry name" value="G_VLIG_dom"/>
</dbReference>
<evidence type="ECO:0000259" key="15">
    <source>
        <dbReference type="PROSITE" id="PS51717"/>
    </source>
</evidence>
<evidence type="ECO:0000256" key="6">
    <source>
        <dbReference type="ARBA" id="ARBA00022741"/>
    </source>
</evidence>
<dbReference type="Proteomes" id="UP000002279">
    <property type="component" value="Chromosome 2"/>
</dbReference>
<evidence type="ECO:0000256" key="12">
    <source>
        <dbReference type="SAM" id="MobiDB-lite"/>
    </source>
</evidence>
<evidence type="ECO:0000256" key="7">
    <source>
        <dbReference type="ARBA" id="ARBA00022859"/>
    </source>
</evidence>
<keyword evidence="13" id="KW-0472">Membrane</keyword>
<evidence type="ECO:0000256" key="1">
    <source>
        <dbReference type="ARBA" id="ARBA00004123"/>
    </source>
</evidence>
<proteinExistence type="inferred from homology"/>
<evidence type="ECO:0000256" key="4">
    <source>
        <dbReference type="ARBA" id="ARBA00022490"/>
    </source>
</evidence>
<dbReference type="RefSeq" id="XP_028912389.1">
    <property type="nucleotide sequence ID" value="XM_029056556.2"/>
</dbReference>
<dbReference type="OMA" id="AMWSITP"/>
<dbReference type="Pfam" id="PF25683">
    <property type="entry name" value="URGCP_GTPase"/>
    <property type="match status" value="1"/>
</dbReference>
<organism evidence="16 17">
    <name type="scientific">Ornithorhynchus anatinus</name>
    <name type="common">Duckbill platypus</name>
    <dbReference type="NCBI Taxonomy" id="9258"/>
    <lineage>
        <taxon>Eukaryota</taxon>
        <taxon>Metazoa</taxon>
        <taxon>Chordata</taxon>
        <taxon>Craniata</taxon>
        <taxon>Vertebrata</taxon>
        <taxon>Euteleostomi</taxon>
        <taxon>Mammalia</taxon>
        <taxon>Monotremata</taxon>
        <taxon>Ornithorhynchidae</taxon>
        <taxon>Ornithorhynchus</taxon>
    </lineage>
</organism>
<feature type="region of interest" description="Disordered" evidence="12">
    <location>
        <begin position="260"/>
        <end position="294"/>
    </location>
</feature>
<dbReference type="GO" id="GO:0045087">
    <property type="term" value="P:innate immune response"/>
    <property type="evidence" value="ECO:0007669"/>
    <property type="project" value="UniProtKB-KW"/>
</dbReference>
<dbReference type="GO" id="GO:0005634">
    <property type="term" value="C:nucleus"/>
    <property type="evidence" value="ECO:0007669"/>
    <property type="project" value="UniProtKB-SubCell"/>
</dbReference>
<gene>
    <name evidence="16" type="primary">LOC100087255</name>
</gene>
<keyword evidence="8" id="KW-0342">GTP-binding</keyword>
<feature type="domain" description="VLIG-type G" evidence="15">
    <location>
        <begin position="1268"/>
        <end position="1509"/>
    </location>
</feature>
<protein>
    <recommendedName>
        <fullName evidence="18">VLIG-type G domain-containing protein</fullName>
    </recommendedName>
</protein>
<evidence type="ECO:0000256" key="3">
    <source>
        <dbReference type="ARBA" id="ARBA00006828"/>
    </source>
</evidence>
<keyword evidence="9" id="KW-0395">Inflammatory response</keyword>
<feature type="coiled-coil region" evidence="11">
    <location>
        <begin position="188"/>
        <end position="215"/>
    </location>
</feature>
<keyword evidence="10" id="KW-0539">Nucleus</keyword>
<dbReference type="GO" id="GO:0005829">
    <property type="term" value="C:cytosol"/>
    <property type="evidence" value="ECO:0007669"/>
    <property type="project" value="UniProtKB-SubCell"/>
</dbReference>
<comment type="similarity">
    <text evidence="3">Belongs to the TRAFAC class dynamin-like GTPase superfamily. Very large inducible GTPase (VLIG) family.</text>
</comment>
<keyword evidence="13" id="KW-0812">Transmembrane</keyword>